<evidence type="ECO:0000256" key="3">
    <source>
        <dbReference type="ARBA" id="ARBA00023014"/>
    </source>
</evidence>
<keyword evidence="2" id="KW-0408">Iron</keyword>
<dbReference type="InterPro" id="IPR002586">
    <property type="entry name" value="CobQ/CobB/MinD/ParA_Nub-bd_dom"/>
</dbReference>
<dbReference type="Gene3D" id="3.30.70.20">
    <property type="match status" value="1"/>
</dbReference>
<dbReference type="Pfam" id="PF01656">
    <property type="entry name" value="CbiA"/>
    <property type="match status" value="1"/>
</dbReference>
<protein>
    <submittedName>
        <fullName evidence="5">MinD superfamily P-loop ATPase</fullName>
    </submittedName>
</protein>
<dbReference type="InterPro" id="IPR027417">
    <property type="entry name" value="P-loop_NTPase"/>
</dbReference>
<dbReference type="GO" id="GO:0051536">
    <property type="term" value="F:iron-sulfur cluster binding"/>
    <property type="evidence" value="ECO:0007669"/>
    <property type="project" value="UniProtKB-KW"/>
</dbReference>
<dbReference type="Gene3D" id="3.40.50.300">
    <property type="entry name" value="P-loop containing nucleotide triphosphate hydrolases"/>
    <property type="match status" value="1"/>
</dbReference>
<dbReference type="PANTHER" id="PTHR43063:SF1">
    <property type="entry name" value="4FE-4S CLUSTER CONTAINING PARA FAMILY ATPASE PROTEIN"/>
    <property type="match status" value="1"/>
</dbReference>
<dbReference type="PROSITE" id="PS51379">
    <property type="entry name" value="4FE4S_FER_2"/>
    <property type="match status" value="2"/>
</dbReference>
<dbReference type="AlphaFoldDB" id="A0AA45HIK7"/>
<dbReference type="Pfam" id="PF00037">
    <property type="entry name" value="Fer4"/>
    <property type="match status" value="2"/>
</dbReference>
<dbReference type="SUPFAM" id="SSF52540">
    <property type="entry name" value="P-loop containing nucleoside triphosphate hydrolases"/>
    <property type="match status" value="1"/>
</dbReference>
<keyword evidence="6" id="KW-1185">Reference proteome</keyword>
<reference evidence="5 6" key="1">
    <citation type="submission" date="2018-05" db="EMBL/GenBank/DDBJ databases">
        <title>Genomic Encyclopedia of Type Strains, Phase IV (KMG-IV): sequencing the most valuable type-strain genomes for metagenomic binning, comparative biology and taxonomic classification.</title>
        <authorList>
            <person name="Goeker M."/>
        </authorList>
    </citation>
    <scope>NUCLEOTIDE SEQUENCE [LARGE SCALE GENOMIC DNA]</scope>
    <source>
        <strain evidence="5 6">DSM 24906</strain>
    </source>
</reference>
<dbReference type="PROSITE" id="PS00198">
    <property type="entry name" value="4FE4S_FER_1"/>
    <property type="match status" value="1"/>
</dbReference>
<keyword evidence="3" id="KW-0411">Iron-sulfur</keyword>
<dbReference type="InterPro" id="IPR017896">
    <property type="entry name" value="4Fe4S_Fe-S-bd"/>
</dbReference>
<sequence length="278" mass="31019">MKIAVLSGKGGVGKTLVSTNLTNILSKYTKIELLDCDVEEPNSNIFFNFEFNKKEKINLLVPEIDNQKCTKCGLCADSCQFGAINVFNHGVMVFNSLCHGCGVCSIVCPHEAISEKEKSIGTIEYGQKNNIYFGQGLLNIGEPSGVKIIRTLKKHSKNINLQILDAPPGASCSVVETLKNMNYAIIVTESTPFGFHDMKSVIEICQKMGLKMGIIINRYDKDYTEIEEYLNKNNIEILEKIPFSKEIALMYSKGELISQNDKYKIIFQNILNKIGVVQ</sequence>
<evidence type="ECO:0000313" key="6">
    <source>
        <dbReference type="Proteomes" id="UP000245921"/>
    </source>
</evidence>
<evidence type="ECO:0000259" key="4">
    <source>
        <dbReference type="PROSITE" id="PS51379"/>
    </source>
</evidence>
<comment type="caution">
    <text evidence="5">The sequence shown here is derived from an EMBL/GenBank/DDBJ whole genome shotgun (WGS) entry which is preliminary data.</text>
</comment>
<organism evidence="5 6">
    <name type="scientific">Oceanotoga teriensis</name>
    <dbReference type="NCBI Taxonomy" id="515440"/>
    <lineage>
        <taxon>Bacteria</taxon>
        <taxon>Thermotogati</taxon>
        <taxon>Thermotogota</taxon>
        <taxon>Thermotogae</taxon>
        <taxon>Petrotogales</taxon>
        <taxon>Petrotogaceae</taxon>
        <taxon>Oceanotoga</taxon>
    </lineage>
</organism>
<dbReference type="RefSeq" id="WP_109604766.1">
    <property type="nucleotide sequence ID" value="NZ_QGGI01000008.1"/>
</dbReference>
<accession>A0AA45HIK7</accession>
<dbReference type="PANTHER" id="PTHR43063">
    <property type="entry name" value="4FE-4S CLUSTER CONTAINING PARA FAMILY ATPASE PROTEIN"/>
    <property type="match status" value="1"/>
</dbReference>
<keyword evidence="1" id="KW-0479">Metal-binding</keyword>
<feature type="domain" description="4Fe-4S ferredoxin-type" evidence="4">
    <location>
        <begin position="90"/>
        <end position="118"/>
    </location>
</feature>
<evidence type="ECO:0000256" key="2">
    <source>
        <dbReference type="ARBA" id="ARBA00023004"/>
    </source>
</evidence>
<dbReference type="InterPro" id="IPR017900">
    <property type="entry name" value="4Fe4S_Fe_S_CS"/>
</dbReference>
<dbReference type="EMBL" id="QGGI01000008">
    <property type="protein sequence ID" value="PWJ93238.1"/>
    <property type="molecule type" value="Genomic_DNA"/>
</dbReference>
<dbReference type="CDD" id="cd03110">
    <property type="entry name" value="SIMIBI_bact_arch"/>
    <property type="match status" value="1"/>
</dbReference>
<dbReference type="GO" id="GO:0046872">
    <property type="term" value="F:metal ion binding"/>
    <property type="evidence" value="ECO:0007669"/>
    <property type="project" value="UniProtKB-KW"/>
</dbReference>
<evidence type="ECO:0000256" key="1">
    <source>
        <dbReference type="ARBA" id="ARBA00022723"/>
    </source>
</evidence>
<feature type="domain" description="4Fe-4S ferredoxin-type" evidence="4">
    <location>
        <begin position="60"/>
        <end position="89"/>
    </location>
</feature>
<evidence type="ECO:0000313" key="5">
    <source>
        <dbReference type="EMBL" id="PWJ93238.1"/>
    </source>
</evidence>
<gene>
    <name evidence="5" type="ORF">C7380_10867</name>
</gene>
<name>A0AA45HIK7_9BACT</name>
<dbReference type="SUPFAM" id="SSF54862">
    <property type="entry name" value="4Fe-4S ferredoxins"/>
    <property type="match status" value="1"/>
</dbReference>
<dbReference type="Proteomes" id="UP000245921">
    <property type="component" value="Unassembled WGS sequence"/>
</dbReference>
<proteinExistence type="predicted"/>